<dbReference type="CDD" id="cd00590">
    <property type="entry name" value="RRM_SF"/>
    <property type="match status" value="1"/>
</dbReference>
<evidence type="ECO:0000256" key="2">
    <source>
        <dbReference type="PROSITE-ProRule" id="PRU00176"/>
    </source>
</evidence>
<evidence type="ECO:0000259" key="4">
    <source>
        <dbReference type="PROSITE" id="PS50102"/>
    </source>
</evidence>
<dbReference type="EMBL" id="JARBJD010000168">
    <property type="protein sequence ID" value="KAK2948797.1"/>
    <property type="molecule type" value="Genomic_DNA"/>
</dbReference>
<name>A0ABQ9XBY5_9EUKA</name>
<gene>
    <name evidence="5" type="ORF">BLNAU_16247</name>
</gene>
<feature type="domain" description="RRM" evidence="4">
    <location>
        <begin position="2"/>
        <end position="78"/>
    </location>
</feature>
<dbReference type="Gene3D" id="3.30.70.330">
    <property type="match status" value="2"/>
</dbReference>
<feature type="compositionally biased region" description="Basic residues" evidence="3">
    <location>
        <begin position="90"/>
        <end position="109"/>
    </location>
</feature>
<evidence type="ECO:0000313" key="5">
    <source>
        <dbReference type="EMBL" id="KAK2948797.1"/>
    </source>
</evidence>
<dbReference type="PANTHER" id="PTHR48025:SF1">
    <property type="entry name" value="RRM DOMAIN-CONTAINING PROTEIN"/>
    <property type="match status" value="1"/>
</dbReference>
<dbReference type="SMART" id="SM00360">
    <property type="entry name" value="RRM"/>
    <property type="match status" value="2"/>
</dbReference>
<feature type="region of interest" description="Disordered" evidence="3">
    <location>
        <begin position="77"/>
        <end position="121"/>
    </location>
</feature>
<dbReference type="InterPro" id="IPR050502">
    <property type="entry name" value="Euk_RNA-bind_prot"/>
</dbReference>
<dbReference type="InterPro" id="IPR000504">
    <property type="entry name" value="RRM_dom"/>
</dbReference>
<keyword evidence="1 2" id="KW-0694">RNA-binding</keyword>
<accession>A0ABQ9XBY5</accession>
<sequence length="203" mass="22426">MTRLYIGNLSFSTSAKTLGETFEKVGAVTNVSIKSRNDHSLGFGFIDMATDADAKKAVDEINGKEIDGRTIRVEIARPLVERKPGERPPRGRGPRRGRGRGAPRPRRERRPVDPNAPLSKTRVHLGNLPFSITEEQLKAAFPGCPVKEVKIVTSFNGRPRGYGFVDFTTQEAQQAALKIGENLTLSDRQIHIAIAREQTAPRN</sequence>
<keyword evidence="6" id="KW-1185">Reference proteome</keyword>
<evidence type="ECO:0000256" key="1">
    <source>
        <dbReference type="ARBA" id="ARBA00022884"/>
    </source>
</evidence>
<feature type="compositionally biased region" description="Basic and acidic residues" evidence="3">
    <location>
        <begin position="77"/>
        <end position="89"/>
    </location>
</feature>
<reference evidence="5 6" key="1">
    <citation type="journal article" date="2022" name="bioRxiv">
        <title>Genomics of Preaxostyla Flagellates Illuminates Evolutionary Transitions and the Path Towards Mitochondrial Loss.</title>
        <authorList>
            <person name="Novak L.V.F."/>
            <person name="Treitli S.C."/>
            <person name="Pyrih J."/>
            <person name="Halakuc P."/>
            <person name="Pipaliya S.V."/>
            <person name="Vacek V."/>
            <person name="Brzon O."/>
            <person name="Soukal P."/>
            <person name="Eme L."/>
            <person name="Dacks J.B."/>
            <person name="Karnkowska A."/>
            <person name="Elias M."/>
            <person name="Hampl V."/>
        </authorList>
    </citation>
    <scope>NUCLEOTIDE SEQUENCE [LARGE SCALE GENOMIC DNA]</scope>
    <source>
        <strain evidence="5">NAU3</strain>
        <tissue evidence="5">Gut</tissue>
    </source>
</reference>
<organism evidence="5 6">
    <name type="scientific">Blattamonas nauphoetae</name>
    <dbReference type="NCBI Taxonomy" id="2049346"/>
    <lineage>
        <taxon>Eukaryota</taxon>
        <taxon>Metamonada</taxon>
        <taxon>Preaxostyla</taxon>
        <taxon>Oxymonadida</taxon>
        <taxon>Blattamonas</taxon>
    </lineage>
</organism>
<dbReference type="PANTHER" id="PTHR48025">
    <property type="entry name" value="OS02G0815200 PROTEIN"/>
    <property type="match status" value="1"/>
</dbReference>
<feature type="domain" description="RRM" evidence="4">
    <location>
        <begin position="121"/>
        <end position="197"/>
    </location>
</feature>
<comment type="caution">
    <text evidence="5">The sequence shown here is derived from an EMBL/GenBank/DDBJ whole genome shotgun (WGS) entry which is preliminary data.</text>
</comment>
<dbReference type="Proteomes" id="UP001281761">
    <property type="component" value="Unassembled WGS sequence"/>
</dbReference>
<dbReference type="SUPFAM" id="SSF54928">
    <property type="entry name" value="RNA-binding domain, RBD"/>
    <property type="match status" value="2"/>
</dbReference>
<proteinExistence type="predicted"/>
<evidence type="ECO:0000313" key="6">
    <source>
        <dbReference type="Proteomes" id="UP001281761"/>
    </source>
</evidence>
<dbReference type="Pfam" id="PF00076">
    <property type="entry name" value="RRM_1"/>
    <property type="match status" value="2"/>
</dbReference>
<evidence type="ECO:0000256" key="3">
    <source>
        <dbReference type="SAM" id="MobiDB-lite"/>
    </source>
</evidence>
<protein>
    <submittedName>
        <fullName evidence="5">RNA-binding protein CP33, chloroplastic</fullName>
    </submittedName>
</protein>
<dbReference type="InterPro" id="IPR035979">
    <property type="entry name" value="RBD_domain_sf"/>
</dbReference>
<dbReference type="PROSITE" id="PS50102">
    <property type="entry name" value="RRM"/>
    <property type="match status" value="2"/>
</dbReference>
<dbReference type="InterPro" id="IPR012677">
    <property type="entry name" value="Nucleotide-bd_a/b_plait_sf"/>
</dbReference>